<dbReference type="Proteomes" id="UP000694867">
    <property type="component" value="Unplaced"/>
</dbReference>
<evidence type="ECO:0000256" key="2">
    <source>
        <dbReference type="SAM" id="Phobius"/>
    </source>
</evidence>
<proteinExistence type="predicted"/>
<evidence type="ECO:0000256" key="1">
    <source>
        <dbReference type="SAM" id="MobiDB-lite"/>
    </source>
</evidence>
<evidence type="ECO:0000313" key="5">
    <source>
        <dbReference type="RefSeq" id="XP_028969032.1"/>
    </source>
</evidence>
<dbReference type="Gene3D" id="2.60.120.740">
    <property type="match status" value="2"/>
</dbReference>
<gene>
    <name evidence="5" type="primary">LOC100898724</name>
</gene>
<dbReference type="InterPro" id="IPR043159">
    <property type="entry name" value="Lectin_gal-bd_sf"/>
</dbReference>
<dbReference type="GO" id="GO:0030246">
    <property type="term" value="F:carbohydrate binding"/>
    <property type="evidence" value="ECO:0007669"/>
    <property type="project" value="InterPro"/>
</dbReference>
<dbReference type="CDD" id="cd22829">
    <property type="entry name" value="Gal_Rha_Lectin_EVA1_EVA1C_rpt2"/>
    <property type="match status" value="1"/>
</dbReference>
<sequence length="593" mass="64662">MSASETKISIYFVCRWNRARVLTLERPPHPPERRRLDKDIVRHRAATMGGWRPNAHGVRLPQLRLLLRTPRPPQPPVSFLHALLICLATLSAFAYGNNVPKFFTHLKTMQKSVCDGDLLHIKCPRNTSITFNTVFYGRNASYGRMCPSSGRSTTVNSDETTCIWKGALPLLVEACKNQQECKVNPQKEFRQRDPCPHIKKATDVSYQCRPNLFLHKTVCHGEKMLLKCQGKQRRLLIFSAFFGATKLGVTECHQQDDIAKECSAPGATDTVLTECQGRRRCQLIASQERFGRIFCVKQAAIFLRVVYTCVSREILKEYDNEDEEFTTDDYVSSPPSSSTASVPTSPLVPMTSLPKSASDFSAANGASPPPVVPQAPPAPTPGVEESPDKTLPNGTSIIYSVPIPGSAGDSVKLREVIDGSANNGQLRSSMSTSTRGAGSNPPASAPQSPGLSGIIELLANIKSVPKHQLVVFAAGTGVCVCLVFSMVCLIGSLQKGKRKKQQRKKLVVLTPITCEFDDMGEASDTLSMGHIAPPTLTSTLHRASQGSLLGGTLPRHSQSAALHMTSPGSNPGTMRRIPTDTHPRAPQGSFYYS</sequence>
<dbReference type="PANTHER" id="PTHR46780">
    <property type="entry name" value="PROTEIN EVA-1"/>
    <property type="match status" value="1"/>
</dbReference>
<feature type="domain" description="SUEL-type lectin" evidence="3">
    <location>
        <begin position="113"/>
        <end position="209"/>
    </location>
</feature>
<feature type="compositionally biased region" description="Low complexity" evidence="1">
    <location>
        <begin position="331"/>
        <end position="349"/>
    </location>
</feature>
<keyword evidence="2" id="KW-0472">Membrane</keyword>
<feature type="compositionally biased region" description="Pro residues" evidence="1">
    <location>
        <begin position="367"/>
        <end position="380"/>
    </location>
</feature>
<feature type="domain" description="SUEL-type lectin" evidence="3">
    <location>
        <begin position="218"/>
        <end position="310"/>
    </location>
</feature>
<dbReference type="Pfam" id="PF02140">
    <property type="entry name" value="SUEL_Lectin"/>
    <property type="match status" value="2"/>
</dbReference>
<evidence type="ECO:0000313" key="4">
    <source>
        <dbReference type="Proteomes" id="UP000694867"/>
    </source>
</evidence>
<feature type="region of interest" description="Disordered" evidence="1">
    <location>
        <begin position="561"/>
        <end position="593"/>
    </location>
</feature>
<feature type="transmembrane region" description="Helical" evidence="2">
    <location>
        <begin position="469"/>
        <end position="493"/>
    </location>
</feature>
<reference evidence="5" key="1">
    <citation type="submission" date="2025-08" db="UniProtKB">
        <authorList>
            <consortium name="RefSeq"/>
        </authorList>
    </citation>
    <scope>IDENTIFICATION</scope>
</reference>
<dbReference type="KEGG" id="goe:100898724"/>
<keyword evidence="2" id="KW-0812">Transmembrane</keyword>
<dbReference type="InterPro" id="IPR000922">
    <property type="entry name" value="Lectin_gal-bd_dom"/>
</dbReference>
<feature type="compositionally biased region" description="Polar residues" evidence="1">
    <location>
        <begin position="561"/>
        <end position="572"/>
    </location>
</feature>
<evidence type="ECO:0000259" key="3">
    <source>
        <dbReference type="PROSITE" id="PS50228"/>
    </source>
</evidence>
<protein>
    <submittedName>
        <fullName evidence="5">Uncharacterized protein LOC100898724</fullName>
    </submittedName>
</protein>
<keyword evidence="2" id="KW-1133">Transmembrane helix</keyword>
<organism evidence="4 5">
    <name type="scientific">Galendromus occidentalis</name>
    <name type="common">western predatory mite</name>
    <dbReference type="NCBI Taxonomy" id="34638"/>
    <lineage>
        <taxon>Eukaryota</taxon>
        <taxon>Metazoa</taxon>
        <taxon>Ecdysozoa</taxon>
        <taxon>Arthropoda</taxon>
        <taxon>Chelicerata</taxon>
        <taxon>Arachnida</taxon>
        <taxon>Acari</taxon>
        <taxon>Parasitiformes</taxon>
        <taxon>Mesostigmata</taxon>
        <taxon>Gamasina</taxon>
        <taxon>Phytoseioidea</taxon>
        <taxon>Phytoseiidae</taxon>
        <taxon>Typhlodrominae</taxon>
        <taxon>Galendromus</taxon>
    </lineage>
</organism>
<feature type="transmembrane region" description="Helical" evidence="2">
    <location>
        <begin position="77"/>
        <end position="96"/>
    </location>
</feature>
<dbReference type="CDD" id="cd22828">
    <property type="entry name" value="Gal_Rha_Lectin_EVA1_EVA1C_rpt1"/>
    <property type="match status" value="1"/>
</dbReference>
<dbReference type="AlphaFoldDB" id="A0AAJ7SHS9"/>
<feature type="region of interest" description="Disordered" evidence="1">
    <location>
        <begin position="322"/>
        <end position="395"/>
    </location>
</feature>
<name>A0AAJ7SHS9_9ACAR</name>
<keyword evidence="4" id="KW-1185">Reference proteome</keyword>
<accession>A0AAJ7SHS9</accession>
<dbReference type="RefSeq" id="XP_028969032.1">
    <property type="nucleotide sequence ID" value="XM_029113199.1"/>
</dbReference>
<dbReference type="PROSITE" id="PS50228">
    <property type="entry name" value="SUEL_LECTIN"/>
    <property type="match status" value="2"/>
</dbReference>
<dbReference type="GeneID" id="100898724"/>
<feature type="region of interest" description="Disordered" evidence="1">
    <location>
        <begin position="420"/>
        <end position="448"/>
    </location>
</feature>